<dbReference type="AlphaFoldDB" id="A0A927I045"/>
<dbReference type="Proteomes" id="UP000619295">
    <property type="component" value="Unassembled WGS sequence"/>
</dbReference>
<keyword evidence="3" id="KW-0408">Iron</keyword>
<evidence type="ECO:0000256" key="3">
    <source>
        <dbReference type="ARBA" id="ARBA00023004"/>
    </source>
</evidence>
<gene>
    <name evidence="6" type="ORF">IED13_10590</name>
</gene>
<keyword evidence="2" id="KW-0378">Hydrolase</keyword>
<evidence type="ECO:0000313" key="6">
    <source>
        <dbReference type="EMBL" id="MBD3846146.1"/>
    </source>
</evidence>
<reference evidence="6" key="1">
    <citation type="submission" date="2020-09" db="EMBL/GenBank/DDBJ databases">
        <title>Bosea spartocytisi sp. nov. a root nodule endophyte of Spartocytisus supranubius in the high mountain ecosystem fo the Teide National Park (Canary Islands, Spain).</title>
        <authorList>
            <person name="Pulido-Suarez L."/>
            <person name="Peix A."/>
            <person name="Igual J.M."/>
            <person name="Socas-Perez N."/>
            <person name="Velazquez E."/>
            <person name="Flores-Felix J.D."/>
            <person name="Leon-Barrios M."/>
        </authorList>
    </citation>
    <scope>NUCLEOTIDE SEQUENCE</scope>
    <source>
        <strain evidence="6">SSUT16</strain>
    </source>
</reference>
<evidence type="ECO:0000256" key="1">
    <source>
        <dbReference type="ARBA" id="ARBA00022723"/>
    </source>
</evidence>
<evidence type="ECO:0000256" key="4">
    <source>
        <dbReference type="ARBA" id="ARBA00025742"/>
    </source>
</evidence>
<organism evidence="6 7">
    <name type="scientific">Bosea spartocytisi</name>
    <dbReference type="NCBI Taxonomy" id="2773451"/>
    <lineage>
        <taxon>Bacteria</taxon>
        <taxon>Pseudomonadati</taxon>
        <taxon>Pseudomonadota</taxon>
        <taxon>Alphaproteobacteria</taxon>
        <taxon>Hyphomicrobiales</taxon>
        <taxon>Boseaceae</taxon>
        <taxon>Bosea</taxon>
    </lineage>
</organism>
<dbReference type="InterPro" id="IPR050884">
    <property type="entry name" value="CNP_phosphodiesterase-III"/>
</dbReference>
<dbReference type="Pfam" id="PF00149">
    <property type="entry name" value="Metallophos"/>
    <property type="match status" value="1"/>
</dbReference>
<dbReference type="RefSeq" id="WP_191124149.1">
    <property type="nucleotide sequence ID" value="NZ_JACXWY010000005.1"/>
</dbReference>
<proteinExistence type="inferred from homology"/>
<accession>A0A927I045</accession>
<dbReference type="Gene3D" id="3.60.21.40">
    <property type="entry name" value="GpdQ, catalytic alpha/beta sandwich domain"/>
    <property type="match status" value="1"/>
</dbReference>
<name>A0A927I045_9HYPH</name>
<evidence type="ECO:0000259" key="5">
    <source>
        <dbReference type="Pfam" id="PF00149"/>
    </source>
</evidence>
<dbReference type="InterPro" id="IPR042281">
    <property type="entry name" value="GpdQ_beta-strand"/>
</dbReference>
<evidence type="ECO:0000313" key="7">
    <source>
        <dbReference type="Proteomes" id="UP000619295"/>
    </source>
</evidence>
<dbReference type="PANTHER" id="PTHR42988:SF2">
    <property type="entry name" value="CYCLIC NUCLEOTIDE PHOSPHODIESTERASE CBUA0032-RELATED"/>
    <property type="match status" value="1"/>
</dbReference>
<keyword evidence="1" id="KW-0479">Metal-binding</keyword>
<keyword evidence="7" id="KW-1185">Reference proteome</keyword>
<dbReference type="SUPFAM" id="SSF56300">
    <property type="entry name" value="Metallo-dependent phosphatases"/>
    <property type="match status" value="1"/>
</dbReference>
<comment type="caution">
    <text evidence="6">The sequence shown here is derived from an EMBL/GenBank/DDBJ whole genome shotgun (WGS) entry which is preliminary data.</text>
</comment>
<dbReference type="PANTHER" id="PTHR42988">
    <property type="entry name" value="PHOSPHOHYDROLASE"/>
    <property type="match status" value="1"/>
</dbReference>
<evidence type="ECO:0000256" key="2">
    <source>
        <dbReference type="ARBA" id="ARBA00022801"/>
    </source>
</evidence>
<feature type="domain" description="Calcineurin-like phosphoesterase" evidence="5">
    <location>
        <begin position="1"/>
        <end position="199"/>
    </location>
</feature>
<dbReference type="EMBL" id="JACXWY010000005">
    <property type="protein sequence ID" value="MBD3846146.1"/>
    <property type="molecule type" value="Genomic_DNA"/>
</dbReference>
<sequence>MLIAHLTDLHIRPRGKPAYRVSETNALTERAIDAIAALRPRPDLVVITGDLTDCGLPEEYALLEAMLRRLPMPVLLVPGNHDRRETLLAGLSFDPRSLREDGFVQFCADLGPMRLIGLDTLLPGQSAGALCGTRLAFLDKALTEAQGRPVAIFMHHPPFDCGIRHMDAIRLLEGAEEFAAIVARHPNVERILCGHHHRPIVTRFAGTLAQIAPSVTHQVTLDLTEEGAATFHMEPPAYLLHSYDPVAGFVSHTAYVERYPGPYPFVLDADYPGAQA</sequence>
<dbReference type="InterPro" id="IPR026575">
    <property type="entry name" value="GpdQ/CpdA-like"/>
</dbReference>
<dbReference type="InterPro" id="IPR029052">
    <property type="entry name" value="Metallo-depent_PP-like"/>
</dbReference>
<protein>
    <submittedName>
        <fullName evidence="6">Phosphodiesterase</fullName>
    </submittedName>
</protein>
<dbReference type="InterPro" id="IPR042283">
    <property type="entry name" value="GpdQ_catalytic"/>
</dbReference>
<dbReference type="GO" id="GO:0004112">
    <property type="term" value="F:cyclic-nucleotide phosphodiesterase activity"/>
    <property type="evidence" value="ECO:0007669"/>
    <property type="project" value="InterPro"/>
</dbReference>
<dbReference type="GO" id="GO:0046872">
    <property type="term" value="F:metal ion binding"/>
    <property type="evidence" value="ECO:0007669"/>
    <property type="project" value="UniProtKB-KW"/>
</dbReference>
<dbReference type="Gene3D" id="3.30.750.180">
    <property type="entry name" value="GpdQ, beta-strand dimerisation domain"/>
    <property type="match status" value="1"/>
</dbReference>
<dbReference type="CDD" id="cd07402">
    <property type="entry name" value="MPP_GpdQ"/>
    <property type="match status" value="1"/>
</dbReference>
<comment type="similarity">
    <text evidence="4">Belongs to the cyclic nucleotide phosphodiesterase class-III family.</text>
</comment>
<dbReference type="InterPro" id="IPR004843">
    <property type="entry name" value="Calcineurin-like_PHP"/>
</dbReference>